<dbReference type="RefSeq" id="WP_317996583.1">
    <property type="nucleotide sequence ID" value="NZ_AP025523.1"/>
</dbReference>
<evidence type="ECO:0000313" key="2">
    <source>
        <dbReference type="Proteomes" id="UP001317532"/>
    </source>
</evidence>
<keyword evidence="2" id="KW-1185">Reference proteome</keyword>
<evidence type="ECO:0000313" key="1">
    <source>
        <dbReference type="EMBL" id="BDE05553.1"/>
    </source>
</evidence>
<organism evidence="1 2">
    <name type="scientific">Vulcanimicrobium alpinum</name>
    <dbReference type="NCBI Taxonomy" id="3016050"/>
    <lineage>
        <taxon>Bacteria</taxon>
        <taxon>Bacillati</taxon>
        <taxon>Vulcanimicrobiota</taxon>
        <taxon>Vulcanimicrobiia</taxon>
        <taxon>Vulcanimicrobiales</taxon>
        <taxon>Vulcanimicrobiaceae</taxon>
        <taxon>Vulcanimicrobium</taxon>
    </lineage>
</organism>
<proteinExistence type="predicted"/>
<dbReference type="AlphaFoldDB" id="A0AAN1XTZ5"/>
<accession>A0AAN1XTZ5</accession>
<dbReference type="Proteomes" id="UP001317532">
    <property type="component" value="Chromosome"/>
</dbReference>
<dbReference type="KEGG" id="vab:WPS_08290"/>
<name>A0AAN1XTZ5_UNVUL</name>
<sequence>MRLFPLRDALPLQRTSIAGHAEGGVDDAPPATVTFYQATPAKTAPTIEIVDARGCVVRRIDGTHEDDEGNDVPNVPNNAGLNRVVWNLDETPPTPWRRAAKWDRGTDGGVAVLSGTYTVRLHRDGMTYTQPIRVLRDRRVRSDLDERAGYALARTLYRQLDELDTALKGLDNVRVQLGERTPSLNEPTLAVRANGVLAAARSLESSISSQPVNDQDNDFLRDLLRERVLSMIGNIAPGTPPQAQRDETASLERETRDAVAHYGAFVANHVVPLNAALKSAGIAVVNLDALPPKTKPDPNADERAR</sequence>
<gene>
    <name evidence="1" type="ORF">WPS_08290</name>
</gene>
<reference evidence="1 2" key="1">
    <citation type="journal article" date="2022" name="ISME Commun">
        <title>Vulcanimicrobium alpinus gen. nov. sp. nov., the first cultivated representative of the candidate phylum 'Eremiobacterota', is a metabolically versatile aerobic anoxygenic phototroph.</title>
        <authorList>
            <person name="Yabe S."/>
            <person name="Muto K."/>
            <person name="Abe K."/>
            <person name="Yokota A."/>
            <person name="Staudigel H."/>
            <person name="Tebo B.M."/>
        </authorList>
    </citation>
    <scope>NUCLEOTIDE SEQUENCE [LARGE SCALE GENOMIC DNA]</scope>
    <source>
        <strain evidence="1 2">WC8-2</strain>
    </source>
</reference>
<dbReference type="Gene3D" id="2.60.40.4070">
    <property type="match status" value="1"/>
</dbReference>
<protein>
    <submittedName>
        <fullName evidence="1">Uncharacterized protein</fullName>
    </submittedName>
</protein>
<dbReference type="EMBL" id="AP025523">
    <property type="protein sequence ID" value="BDE05553.1"/>
    <property type="molecule type" value="Genomic_DNA"/>
</dbReference>